<dbReference type="EMBL" id="AEYH02001959">
    <property type="protein sequence ID" value="KFG44840.1"/>
    <property type="molecule type" value="Genomic_DNA"/>
</dbReference>
<accession>A0A086KKC2</accession>
<gene>
    <name evidence="1" type="ORF">TGFOU_362330</name>
</gene>
<name>A0A086KKC2_TOXGO</name>
<evidence type="ECO:0000313" key="2">
    <source>
        <dbReference type="Proteomes" id="UP000028838"/>
    </source>
</evidence>
<dbReference type="VEuPathDB" id="ToxoDB:TGFOU_362330"/>
<dbReference type="Proteomes" id="UP000028838">
    <property type="component" value="Unassembled WGS sequence"/>
</dbReference>
<protein>
    <submittedName>
        <fullName evidence="1">Uncharacterized protein</fullName>
    </submittedName>
</protein>
<reference evidence="1 2" key="1">
    <citation type="submission" date="2014-07" db="EMBL/GenBank/DDBJ databases">
        <authorList>
            <person name="Sibley D."/>
            <person name="Venepally P."/>
            <person name="Karamycheva S."/>
            <person name="Hadjithomas M."/>
            <person name="Khan A."/>
            <person name="Brunk B."/>
            <person name="Roos D."/>
            <person name="Caler E."/>
            <person name="Lorenzi H."/>
        </authorList>
    </citation>
    <scope>NUCLEOTIDE SEQUENCE [LARGE SCALE GENOMIC DNA]</scope>
    <source>
        <strain evidence="1 2">FOU</strain>
    </source>
</reference>
<evidence type="ECO:0000313" key="1">
    <source>
        <dbReference type="EMBL" id="KFG44840.1"/>
    </source>
</evidence>
<sequence length="116" mass="13296">MHVSAMRLSSAPGEPPDEVLLVSFALCVQLTRKVKKRREATQRREALAAETREVEAELRRPAVSKQETQVAAEERDLDEERLWLARPCRRGEKRKTKLATEITRENEGTWPKCVEG</sequence>
<dbReference type="AlphaFoldDB" id="A0A086KKC2"/>
<organism evidence="1 2">
    <name type="scientific">Toxoplasma gondii FOU</name>
    <dbReference type="NCBI Taxonomy" id="943167"/>
    <lineage>
        <taxon>Eukaryota</taxon>
        <taxon>Sar</taxon>
        <taxon>Alveolata</taxon>
        <taxon>Apicomplexa</taxon>
        <taxon>Conoidasida</taxon>
        <taxon>Coccidia</taxon>
        <taxon>Eucoccidiorida</taxon>
        <taxon>Eimeriorina</taxon>
        <taxon>Sarcocystidae</taxon>
        <taxon>Toxoplasma</taxon>
    </lineage>
</organism>
<comment type="caution">
    <text evidence="1">The sequence shown here is derived from an EMBL/GenBank/DDBJ whole genome shotgun (WGS) entry which is preliminary data.</text>
</comment>
<proteinExistence type="predicted"/>